<evidence type="ECO:0000313" key="2">
    <source>
        <dbReference type="Proteomes" id="UP000054359"/>
    </source>
</evidence>
<evidence type="ECO:0000313" key="1">
    <source>
        <dbReference type="EMBL" id="KFM83558.1"/>
    </source>
</evidence>
<dbReference type="AlphaFoldDB" id="A0A087V1R9"/>
<name>A0A087V1R9_STEMI</name>
<protein>
    <submittedName>
        <fullName evidence="1">Uncharacterized protein</fullName>
    </submittedName>
</protein>
<dbReference type="Proteomes" id="UP000054359">
    <property type="component" value="Unassembled WGS sequence"/>
</dbReference>
<proteinExistence type="predicted"/>
<gene>
    <name evidence="1" type="ORF">X975_06950</name>
</gene>
<organism evidence="1 2">
    <name type="scientific">Stegodyphus mimosarum</name>
    <name type="common">African social velvet spider</name>
    <dbReference type="NCBI Taxonomy" id="407821"/>
    <lineage>
        <taxon>Eukaryota</taxon>
        <taxon>Metazoa</taxon>
        <taxon>Ecdysozoa</taxon>
        <taxon>Arthropoda</taxon>
        <taxon>Chelicerata</taxon>
        <taxon>Arachnida</taxon>
        <taxon>Araneae</taxon>
        <taxon>Araneomorphae</taxon>
        <taxon>Entelegynae</taxon>
        <taxon>Eresoidea</taxon>
        <taxon>Eresidae</taxon>
        <taxon>Stegodyphus</taxon>
    </lineage>
</organism>
<keyword evidence="2" id="KW-1185">Reference proteome</keyword>
<accession>A0A087V1R9</accession>
<dbReference type="EMBL" id="KL868265">
    <property type="protein sequence ID" value="KFM83558.1"/>
    <property type="molecule type" value="Genomic_DNA"/>
</dbReference>
<feature type="non-terminal residue" evidence="1">
    <location>
        <position position="33"/>
    </location>
</feature>
<sequence length="33" mass="4028">MCLRLKKNFILNFENKGNKKKSHYLCDHPMDFN</sequence>
<reference evidence="1 2" key="1">
    <citation type="submission" date="2013-11" db="EMBL/GenBank/DDBJ databases">
        <title>Genome sequencing of Stegodyphus mimosarum.</title>
        <authorList>
            <person name="Bechsgaard J."/>
        </authorList>
    </citation>
    <scope>NUCLEOTIDE SEQUENCE [LARGE SCALE GENOMIC DNA]</scope>
</reference>